<dbReference type="GeneID" id="78455671"/>
<dbReference type="PANTHER" id="PTHR34822">
    <property type="entry name" value="GRPB DOMAIN PROTEIN (AFU_ORTHOLOGUE AFUA_1G01530)"/>
    <property type="match status" value="1"/>
</dbReference>
<dbReference type="SUPFAM" id="SSF81301">
    <property type="entry name" value="Nucleotidyltransferase"/>
    <property type="match status" value="1"/>
</dbReference>
<gene>
    <name evidence="1" type="ORF">NCTC12112_01099</name>
</gene>
<dbReference type="InterPro" id="IPR043519">
    <property type="entry name" value="NT_sf"/>
</dbReference>
<name>A0AAX2J914_9FUSO</name>
<keyword evidence="1" id="KW-0418">Kinase</keyword>
<dbReference type="InterPro" id="IPR007344">
    <property type="entry name" value="GrpB/CoaE"/>
</dbReference>
<evidence type="ECO:0000313" key="1">
    <source>
        <dbReference type="EMBL" id="SQJ01109.1"/>
    </source>
</evidence>
<dbReference type="AlphaFoldDB" id="A0AAX2J914"/>
<dbReference type="EMBL" id="LS483487">
    <property type="protein sequence ID" value="SQJ01109.1"/>
    <property type="molecule type" value="Genomic_DNA"/>
</dbReference>
<accession>A0AAX2J914</accession>
<dbReference type="RefSeq" id="WP_005976928.1">
    <property type="nucleotide sequence ID" value="NZ_CABKNW010000001.1"/>
</dbReference>
<dbReference type="PANTHER" id="PTHR34822:SF1">
    <property type="entry name" value="GRPB FAMILY PROTEIN"/>
    <property type="match status" value="1"/>
</dbReference>
<dbReference type="Proteomes" id="UP000249008">
    <property type="component" value="Chromosome 1"/>
</dbReference>
<dbReference type="KEGG" id="ful:C4N20_12670"/>
<dbReference type="Gene3D" id="3.30.460.10">
    <property type="entry name" value="Beta Polymerase, domain 2"/>
    <property type="match status" value="1"/>
</dbReference>
<protein>
    <submittedName>
        <fullName evidence="1">Dephospho-CoA kinase/protein folding accessory domain-containing protein</fullName>
    </submittedName>
</protein>
<dbReference type="Pfam" id="PF04229">
    <property type="entry name" value="GrpB"/>
    <property type="match status" value="1"/>
</dbReference>
<keyword evidence="1" id="KW-0808">Transferase</keyword>
<sequence length="170" mass="19947">MIIEMKEHNPQWALMYADEAEKIKEILGDELAEIYHIGSTSVEGLKAKPVIDIMGVVKNIDNVDQYNDKFIKLGYEPMGEYGISKRRFFRKGGEKRTHHIHIFQITDRENIERHLAVRDYLREYSEDAAVYGELKSELAQKYPRDIEAYCDGKDSFVKNLEKKALAWYRK</sequence>
<organism evidence="1 2">
    <name type="scientific">Fusobacterium ulcerans</name>
    <dbReference type="NCBI Taxonomy" id="861"/>
    <lineage>
        <taxon>Bacteria</taxon>
        <taxon>Fusobacteriati</taxon>
        <taxon>Fusobacteriota</taxon>
        <taxon>Fusobacteriia</taxon>
        <taxon>Fusobacteriales</taxon>
        <taxon>Fusobacteriaceae</taxon>
        <taxon>Fusobacterium</taxon>
    </lineage>
</organism>
<proteinExistence type="predicted"/>
<reference evidence="1 2" key="1">
    <citation type="submission" date="2018-06" db="EMBL/GenBank/DDBJ databases">
        <authorList>
            <consortium name="Pathogen Informatics"/>
            <person name="Doyle S."/>
        </authorList>
    </citation>
    <scope>NUCLEOTIDE SEQUENCE [LARGE SCALE GENOMIC DNA]</scope>
    <source>
        <strain evidence="1 2">NCTC12112</strain>
    </source>
</reference>
<dbReference type="GO" id="GO:0016301">
    <property type="term" value="F:kinase activity"/>
    <property type="evidence" value="ECO:0007669"/>
    <property type="project" value="UniProtKB-KW"/>
</dbReference>
<evidence type="ECO:0000313" key="2">
    <source>
        <dbReference type="Proteomes" id="UP000249008"/>
    </source>
</evidence>